<dbReference type="RefSeq" id="XP_020116549.1">
    <property type="nucleotide sequence ID" value="XM_020263075.1"/>
</dbReference>
<keyword evidence="2" id="KW-1185">Reference proteome</keyword>
<evidence type="ECO:0008006" key="3">
    <source>
        <dbReference type="Google" id="ProtNLM"/>
    </source>
</evidence>
<gene>
    <name evidence="1" type="ORF">UA08_08180</name>
</gene>
<proteinExistence type="predicted"/>
<protein>
    <recommendedName>
        <fullName evidence="3">Aspartate/glutamate racemase family protein</fullName>
    </recommendedName>
</protein>
<evidence type="ECO:0000313" key="2">
    <source>
        <dbReference type="Proteomes" id="UP000214365"/>
    </source>
</evidence>
<sequence length="262" mass="29119">MTDYRAEDRDGLPPIGFIAVDCHFFRPAGDCFSELTWNFPIIRELAEGSKEGVLVSKDEYDEEFIESFVRAGMRLAERGACGIITSCGFLAMVQPLLAARLPIPVATSSLLQIPSILAWLAPDQKIGIITYNAEQLGPLHFERLGIPEQNVARCYIRGAPAGGHLQRLVRMQSPYSFDAIETEMVDAAKSLVADHPDIGAIVLECTQMPPFGQSVQQAVNLPVYDVFTMGSWFYSGVVRRRPAHWKDLDSQRTGPMLERNTM</sequence>
<dbReference type="GeneID" id="31007936"/>
<evidence type="ECO:0000313" key="1">
    <source>
        <dbReference type="EMBL" id="OKL56428.1"/>
    </source>
</evidence>
<reference evidence="1 2" key="1">
    <citation type="submission" date="2015-06" db="EMBL/GenBank/DDBJ databases">
        <title>Talaromyces atroroseus IBT 11181 draft genome.</title>
        <authorList>
            <person name="Rasmussen K.B."/>
            <person name="Rasmussen S."/>
            <person name="Petersen B."/>
            <person name="Sicheritz-Ponten T."/>
            <person name="Mortensen U.H."/>
            <person name="Thrane U."/>
        </authorList>
    </citation>
    <scope>NUCLEOTIDE SEQUENCE [LARGE SCALE GENOMIC DNA]</scope>
    <source>
        <strain evidence="1 2">IBT 11181</strain>
    </source>
</reference>
<organism evidence="1 2">
    <name type="scientific">Talaromyces atroroseus</name>
    <dbReference type="NCBI Taxonomy" id="1441469"/>
    <lineage>
        <taxon>Eukaryota</taxon>
        <taxon>Fungi</taxon>
        <taxon>Dikarya</taxon>
        <taxon>Ascomycota</taxon>
        <taxon>Pezizomycotina</taxon>
        <taxon>Eurotiomycetes</taxon>
        <taxon>Eurotiomycetidae</taxon>
        <taxon>Eurotiales</taxon>
        <taxon>Trichocomaceae</taxon>
        <taxon>Talaromyces</taxon>
        <taxon>Talaromyces sect. Trachyspermi</taxon>
    </lineage>
</organism>
<dbReference type="AlphaFoldDB" id="A0A225AHB6"/>
<dbReference type="OrthoDB" id="412093at2759"/>
<dbReference type="EMBL" id="LFMY01000014">
    <property type="protein sequence ID" value="OKL56428.1"/>
    <property type="molecule type" value="Genomic_DNA"/>
</dbReference>
<comment type="caution">
    <text evidence="1">The sequence shown here is derived from an EMBL/GenBank/DDBJ whole genome shotgun (WGS) entry which is preliminary data.</text>
</comment>
<name>A0A225AHB6_TALAT</name>
<dbReference type="Proteomes" id="UP000214365">
    <property type="component" value="Unassembled WGS sequence"/>
</dbReference>
<accession>A0A225AHB6</accession>